<protein>
    <recommendedName>
        <fullName evidence="7">MucBP domain protein</fullName>
    </recommendedName>
</protein>
<dbReference type="EMBL" id="BKAM01000029">
    <property type="protein sequence ID" value="GEP72692.1"/>
    <property type="molecule type" value="Genomic_DNA"/>
</dbReference>
<keyword evidence="1" id="KW-0677">Repeat</keyword>
<feature type="domain" description="DUF5776" evidence="4">
    <location>
        <begin position="1345"/>
        <end position="1412"/>
    </location>
</feature>
<evidence type="ECO:0000256" key="2">
    <source>
        <dbReference type="SAM" id="MobiDB-lite"/>
    </source>
</evidence>
<dbReference type="STRING" id="1423795.FD12_GL002432"/>
<evidence type="ECO:0000313" key="6">
    <source>
        <dbReference type="Proteomes" id="UP000321569"/>
    </source>
</evidence>
<proteinExistence type="predicted"/>
<accession>A0A512PNC9</accession>
<dbReference type="InterPro" id="IPR044081">
    <property type="entry name" value="DUF5776"/>
</dbReference>
<feature type="compositionally biased region" description="Polar residues" evidence="2">
    <location>
        <begin position="514"/>
        <end position="529"/>
    </location>
</feature>
<sequence>MAATSLNINAATSFDKALSSTQFQNISSAGSTSTTGLDSSRSAVISNLTGSGVQFQRDEGPFYAGDSIPLIAQTKVQGTGNYFSNGHAKIFIDKSIFSSISPTDIANSADLKNAPTITSDSNNYIINLDFKTVASGSPVGIPFFLHFKPGAVTNLSNYSIPIEYTDDSGNVIYTNKDFKVQAKTDAPKLWYVKSGMFKLDYTHWDGDKLKEDFKPSYVGNGLIYNKHTEHGEYTIKLKLPEGYKVGVIGDGVYNQIDNTITSHMTLNQGNLAKYGTDYQDDSFDFSIVYPAGTPAGTTLPLEYTLTGPSNATAQSTIGIDKDGQPTPYFNAWNGKTAMWNNSSSSLTTDEVTDKTPVVTTLTPVKLSSLDGLNSQGKTGDNYAEVTSVTDTPETTYPMNRLEMVDTDALSQAFKDKLNDNTVTATLDGKSVSLGSLQYGKPIELHGKPYQNITVKFNSPVRFDAPSQTKFQIKITGNVTQKVIDDFKKSSDSKISWTNDISTAYSETSEDKTSKSNVYHNPETSKSEFNLTKPAPPEVPEPIIIFYNWQGLKIISNNDNNILGEQPFTAQFNFSIAGNKEAKIQPKNGKFMLVVPDGIVLASPNAAGLANLKMFPNYQGRGQTAIIGDIVNLDDYVNEPFTGVTYSISLKGNPDLVANQYRIDGYLAVDNNNWKVFPKTDFHIFDHDRGIWDFGLYQNTNDPDSRFSDSQNFNYVPGIGSLNINKVSIKDKSTGEYGRYVSDTGQSLYPGDELKYESSIINNGQTPYNHLDLIDVLPYDKDQKIGDTGGSTARGSNTSVHLTGPVTGLTGYKVQYSVDKPSATLADNYKAIFVSADKITDWSQVKMIRVTAESGTVLSPKQEITFNYPAAFANDAKAGSVAVNTFLMRKSDGDTLLESTPATARIAEPYSDVTIQFWGRKSDSDDYKSIATPIVKTNQPIGEAFPAKASDFPAIANYVPVDNDDHGLSSVSSDPTQNVIKLYYKYQETPVTPATVDGTAKFKDEDGNKIADDVPFGFKEDEGKPYKLDDNQAVQKTKDKLADDYIFIDTDKPTSGTFEKDKPVVITYNFVKKGAVTVRYVDSNGVRIHDPQILKGKPGAQYDVSGEKYQPEISGYTLDKNKMPKNATGLFTKAGAVVTYVYKKNEIPINPVDPVNPVTPITPINPTPSPQPTPAPEPNPTNNKQPSVVAKKGEAVYSLKKIYLYKNNTFSKHERLAGYVKKPRVYRPMFVVTGYAHSKNGHLRYKVRDVNHLTKNRHKKGYITANWNYVRPVYYQSKHQTLTVINPRGVNAYKKANLTGKVRNYKQGTQLKVTKFVHHNLTTRYVLSNGQYITGNRKLIQMGKQKRPRYVKVKKNINRYKDVNFTKRNKHIKKGTKLRIKNYDFSHANSVTKTGAMRYHVAGGYVTANVKFVKTTK</sequence>
<feature type="region of interest" description="Disordered" evidence="2">
    <location>
        <begin position="1158"/>
        <end position="1187"/>
    </location>
</feature>
<comment type="caution">
    <text evidence="5">The sequence shown here is derived from an EMBL/GenBank/DDBJ whole genome shotgun (WGS) entry which is preliminary data.</text>
</comment>
<evidence type="ECO:0000259" key="3">
    <source>
        <dbReference type="Pfam" id="PF06458"/>
    </source>
</evidence>
<feature type="domain" description="DUF5776" evidence="4">
    <location>
        <begin position="1273"/>
        <end position="1339"/>
    </location>
</feature>
<dbReference type="InterPro" id="IPR009459">
    <property type="entry name" value="MucBP_dom"/>
</dbReference>
<feature type="domain" description="MucBP" evidence="3">
    <location>
        <begin position="1075"/>
        <end position="1142"/>
    </location>
</feature>
<evidence type="ECO:0008006" key="7">
    <source>
        <dbReference type="Google" id="ProtNLM"/>
    </source>
</evidence>
<feature type="compositionally biased region" description="Pro residues" evidence="2">
    <location>
        <begin position="1162"/>
        <end position="1178"/>
    </location>
</feature>
<dbReference type="Pfam" id="PF06458">
    <property type="entry name" value="MucBP"/>
    <property type="match status" value="2"/>
</dbReference>
<evidence type="ECO:0000313" key="5">
    <source>
        <dbReference type="EMBL" id="GEP72692.1"/>
    </source>
</evidence>
<dbReference type="Proteomes" id="UP000321569">
    <property type="component" value="Unassembled WGS sequence"/>
</dbReference>
<feature type="region of interest" description="Disordered" evidence="2">
    <location>
        <begin position="505"/>
        <end position="533"/>
    </location>
</feature>
<feature type="domain" description="MucBP" evidence="3">
    <location>
        <begin position="998"/>
        <end position="1067"/>
    </location>
</feature>
<dbReference type="Pfam" id="PF19087">
    <property type="entry name" value="DUF5776"/>
    <property type="match status" value="2"/>
</dbReference>
<evidence type="ECO:0000256" key="1">
    <source>
        <dbReference type="ARBA" id="ARBA00022737"/>
    </source>
</evidence>
<reference evidence="5 6" key="1">
    <citation type="submission" date="2019-07" db="EMBL/GenBank/DDBJ databases">
        <title>Whole genome shotgun sequence of Lactobacillus rapi NBRC 109618.</title>
        <authorList>
            <person name="Hosoyama A."/>
            <person name="Uohara A."/>
            <person name="Ohji S."/>
            <person name="Ichikawa N."/>
        </authorList>
    </citation>
    <scope>NUCLEOTIDE SEQUENCE [LARGE SCALE GENOMIC DNA]</scope>
    <source>
        <strain evidence="5 6">NBRC 109618</strain>
    </source>
</reference>
<gene>
    <name evidence="5" type="ORF">LRA02_15600</name>
</gene>
<name>A0A512PNC9_9LACO</name>
<dbReference type="Gene3D" id="3.10.20.320">
    <property type="entry name" value="Putative peptidoglycan bound protein (lpxtg motif)"/>
    <property type="match status" value="1"/>
</dbReference>
<organism evidence="5 6">
    <name type="scientific">Lentilactobacillus rapi</name>
    <dbReference type="NCBI Taxonomy" id="481723"/>
    <lineage>
        <taxon>Bacteria</taxon>
        <taxon>Bacillati</taxon>
        <taxon>Bacillota</taxon>
        <taxon>Bacilli</taxon>
        <taxon>Lactobacillales</taxon>
        <taxon>Lactobacillaceae</taxon>
        <taxon>Lentilactobacillus</taxon>
    </lineage>
</organism>
<evidence type="ECO:0000259" key="4">
    <source>
        <dbReference type="Pfam" id="PF19087"/>
    </source>
</evidence>